<accession>T0R432</accession>
<reference evidence="3 4" key="1">
    <citation type="submission" date="2012-04" db="EMBL/GenBank/DDBJ databases">
        <title>The Genome Sequence of Saprolegnia declina VS20.</title>
        <authorList>
            <consortium name="The Broad Institute Genome Sequencing Platform"/>
            <person name="Russ C."/>
            <person name="Nusbaum C."/>
            <person name="Tyler B."/>
            <person name="van West P."/>
            <person name="Dieguez-Uribeondo J."/>
            <person name="de Bruijn I."/>
            <person name="Tripathy S."/>
            <person name="Jiang R."/>
            <person name="Young S.K."/>
            <person name="Zeng Q."/>
            <person name="Gargeya S."/>
            <person name="Fitzgerald M."/>
            <person name="Haas B."/>
            <person name="Abouelleil A."/>
            <person name="Alvarado L."/>
            <person name="Arachchi H.M."/>
            <person name="Berlin A."/>
            <person name="Chapman S.B."/>
            <person name="Goldberg J."/>
            <person name="Griggs A."/>
            <person name="Gujja S."/>
            <person name="Hansen M."/>
            <person name="Howarth C."/>
            <person name="Imamovic A."/>
            <person name="Larimer J."/>
            <person name="McCowen C."/>
            <person name="Montmayeur A."/>
            <person name="Murphy C."/>
            <person name="Neiman D."/>
            <person name="Pearson M."/>
            <person name="Priest M."/>
            <person name="Roberts A."/>
            <person name="Saif S."/>
            <person name="Shea T."/>
            <person name="Sisk P."/>
            <person name="Sykes S."/>
            <person name="Wortman J."/>
            <person name="Nusbaum C."/>
            <person name="Birren B."/>
        </authorList>
    </citation>
    <scope>NUCLEOTIDE SEQUENCE [LARGE SCALE GENOMIC DNA]</scope>
    <source>
        <strain evidence="3 4">VS20</strain>
    </source>
</reference>
<protein>
    <recommendedName>
        <fullName evidence="5">Trichohyalin-plectin-homology domain-containing protein</fullName>
    </recommendedName>
</protein>
<feature type="region of interest" description="Disordered" evidence="2">
    <location>
        <begin position="519"/>
        <end position="556"/>
    </location>
</feature>
<keyword evidence="4" id="KW-1185">Reference proteome</keyword>
<dbReference type="OMA" id="DKQADLW"/>
<evidence type="ECO:0000313" key="3">
    <source>
        <dbReference type="EMBL" id="EQC41095.1"/>
    </source>
</evidence>
<dbReference type="OrthoDB" id="74362at2759"/>
<feature type="compositionally biased region" description="Basic and acidic residues" evidence="2">
    <location>
        <begin position="403"/>
        <end position="420"/>
    </location>
</feature>
<feature type="region of interest" description="Disordered" evidence="2">
    <location>
        <begin position="94"/>
        <end position="138"/>
    </location>
</feature>
<dbReference type="AlphaFoldDB" id="T0R432"/>
<evidence type="ECO:0000313" key="4">
    <source>
        <dbReference type="Proteomes" id="UP000030762"/>
    </source>
</evidence>
<gene>
    <name evidence="3" type="ORF">SDRG_02145</name>
</gene>
<evidence type="ECO:0008006" key="5">
    <source>
        <dbReference type="Google" id="ProtNLM"/>
    </source>
</evidence>
<dbReference type="EMBL" id="JH767135">
    <property type="protein sequence ID" value="EQC41095.1"/>
    <property type="molecule type" value="Genomic_DNA"/>
</dbReference>
<name>T0R432_SAPDV</name>
<dbReference type="GeneID" id="19942872"/>
<dbReference type="InParanoid" id="T0R432"/>
<evidence type="ECO:0000256" key="2">
    <source>
        <dbReference type="SAM" id="MobiDB-lite"/>
    </source>
</evidence>
<dbReference type="eggNOG" id="ENOG502QT71">
    <property type="taxonomic scope" value="Eukaryota"/>
</dbReference>
<dbReference type="Proteomes" id="UP000030762">
    <property type="component" value="Unassembled WGS sequence"/>
</dbReference>
<sequence>MTGSSTVSVADTRASMRTLDKERIRQRALYLNMKEKLRMSICVRIQKQCKKPPALASELASQILETLQKQGASSNLTDAELQRLVQTLCKRGASSLSVPKASTPPGPAEPVEAPLEKPKSQKKTRKSNGSKDEPRPLPAADSIYVTESQLQQASIGFVLPPRKSPKKHKQDDIWNALVQIQNLEEVHDAESKMKKKVAMRSSWSHDLQSQVDAKQMAKQAEAQDNQKYFEETMRKLERMNDAERAKELDRIARAKEQNKIQEEQRQYKLEKKRTEVAARHEAEVRMAEAIAKQKADDEAKDAARKQAEKLKMARVLEENEAQLRKKANAMAADRELEVKLAHDYVKMEEAKEAQRQQNLDALSKKIQAKMKFFDDTSKAETDMRNKEDEMRILRYQEDYERRQAELDDKKRQDAMRRNHDQQQYLKQQMQLKKERERLEKEDYDKQADLWRADREKDEKRQRQVDIQRAAKNQLQQAILKQQMLAKEEEALLADHTTLEVQLNQTLLHKLEKLATVADATRQRSRELVAREKASDAKQRAKKVQGLDPRLQPASRK</sequence>
<organism evidence="3 4">
    <name type="scientific">Saprolegnia diclina (strain VS20)</name>
    <dbReference type="NCBI Taxonomy" id="1156394"/>
    <lineage>
        <taxon>Eukaryota</taxon>
        <taxon>Sar</taxon>
        <taxon>Stramenopiles</taxon>
        <taxon>Oomycota</taxon>
        <taxon>Saprolegniomycetes</taxon>
        <taxon>Saprolegniales</taxon>
        <taxon>Saprolegniaceae</taxon>
        <taxon>Saprolegnia</taxon>
    </lineage>
</organism>
<dbReference type="VEuPathDB" id="FungiDB:SDRG_02145"/>
<dbReference type="RefSeq" id="XP_008605939.1">
    <property type="nucleotide sequence ID" value="XM_008607717.1"/>
</dbReference>
<proteinExistence type="predicted"/>
<feature type="coiled-coil region" evidence="1">
    <location>
        <begin position="300"/>
        <end position="333"/>
    </location>
</feature>
<feature type="coiled-coil region" evidence="1">
    <location>
        <begin position="244"/>
        <end position="273"/>
    </location>
</feature>
<feature type="compositionally biased region" description="Basic and acidic residues" evidence="2">
    <location>
        <begin position="520"/>
        <end position="538"/>
    </location>
</feature>
<evidence type="ECO:0000256" key="1">
    <source>
        <dbReference type="SAM" id="Coils"/>
    </source>
</evidence>
<keyword evidence="1" id="KW-0175">Coiled coil</keyword>
<feature type="region of interest" description="Disordered" evidence="2">
    <location>
        <begin position="403"/>
        <end position="423"/>
    </location>
</feature>